<feature type="compositionally biased region" description="Polar residues" evidence="1">
    <location>
        <begin position="511"/>
        <end position="521"/>
    </location>
</feature>
<comment type="caution">
    <text evidence="3">The sequence shown here is derived from an EMBL/GenBank/DDBJ whole genome shotgun (WGS) entry which is preliminary data.</text>
</comment>
<dbReference type="RefSeq" id="XP_007755448.1">
    <property type="nucleotide sequence ID" value="XM_007757258.1"/>
</dbReference>
<proteinExistence type="predicted"/>
<organism evidence="3 4">
    <name type="scientific">Cladophialophora yegresii CBS 114405</name>
    <dbReference type="NCBI Taxonomy" id="1182544"/>
    <lineage>
        <taxon>Eukaryota</taxon>
        <taxon>Fungi</taxon>
        <taxon>Dikarya</taxon>
        <taxon>Ascomycota</taxon>
        <taxon>Pezizomycotina</taxon>
        <taxon>Eurotiomycetes</taxon>
        <taxon>Chaetothyriomycetidae</taxon>
        <taxon>Chaetothyriales</taxon>
        <taxon>Herpotrichiellaceae</taxon>
        <taxon>Cladophialophora</taxon>
    </lineage>
</organism>
<feature type="transmembrane region" description="Helical" evidence="2">
    <location>
        <begin position="59"/>
        <end position="82"/>
    </location>
</feature>
<dbReference type="HOGENOM" id="CLU_009650_0_0_1"/>
<evidence type="ECO:0000256" key="1">
    <source>
        <dbReference type="SAM" id="MobiDB-lite"/>
    </source>
</evidence>
<sequence>MVSLRQHVASVVGRFTPAPFHRYKLLHQQEDLANNSSQSHQVIRLRLRHPSKWSVKHRAIAVLATLIAVAVAVACSISVFSLKRAPTPLPRPKFAWQHFPLEKGYFEGLRKLVPAKQGQQDAQRVSSSGKGRMGKQYPDPVVYDPYTSPPGSQAPPAAERCFLDEENTIIPPVVWAYNGVPEGAPEPMLGSHDVLGLNKDVCFDRYGRYAAYGLGYPANEGGTGLGIHGDMDGTDMTLNNDSRVDWRGVDLGRAQRLCGERNQHRFSPSTPPPLLDDVFHFRQTGTWPAPSPEPASSSSPDASQGRNHRGIARTAIVLRLWDQYTWTDYSHLYIRSLVTELNLNAGAAYDIHLLIQIKDGSPIWASPDVYDAVLDRVVPCEYRSMATLWSEDLLCLLYPGPFEPQFDRPGPIHSVGRSMHMALQWFAAHHPEYDLFWNWEMDIRYIGHWYELFDRVDRWSHAQPREGLWERAGRFYIPSAHGGWESFANDTAMRAQNHTSGDGGRDDHSQMDNNGLISGPQTFPGWEEDERTAVFGEDYRARFGLLTASPPSMPSGSVYDASFRADEPADYITFLPQFQPARTFWIFRADVSGYDTALPIPPRRTSIVTASRFSRRLLSLMHRETSLARHSMAGEMFPASIALHYGLKAAFAPHPMYFDRAWNDSGSQYVEEVFNGHPVTGESGGYSDSVFSEALQHNFRGGTYYYDAGFASRLWRTWLGYRDGEQGGGEWERDGKRSAGRMCLRSVLLHPVKWEEGDVG</sequence>
<feature type="compositionally biased region" description="Polar residues" evidence="1">
    <location>
        <begin position="117"/>
        <end position="129"/>
    </location>
</feature>
<feature type="region of interest" description="Disordered" evidence="1">
    <location>
        <begin position="116"/>
        <end position="136"/>
    </location>
</feature>
<dbReference type="EMBL" id="AMGW01000002">
    <property type="protein sequence ID" value="EXJ62794.1"/>
    <property type="molecule type" value="Genomic_DNA"/>
</dbReference>
<feature type="region of interest" description="Disordered" evidence="1">
    <location>
        <begin position="495"/>
        <end position="526"/>
    </location>
</feature>
<protein>
    <submittedName>
        <fullName evidence="3">Uncharacterized protein</fullName>
    </submittedName>
</protein>
<dbReference type="eggNOG" id="ENOG502QW68">
    <property type="taxonomic scope" value="Eukaryota"/>
</dbReference>
<accession>W9WWY4</accession>
<dbReference type="STRING" id="1182544.W9WWY4"/>
<dbReference type="Pfam" id="PF11885">
    <property type="entry name" value="DUF3405"/>
    <property type="match status" value="1"/>
</dbReference>
<feature type="region of interest" description="Disordered" evidence="1">
    <location>
        <begin position="286"/>
        <end position="307"/>
    </location>
</feature>
<evidence type="ECO:0000313" key="4">
    <source>
        <dbReference type="Proteomes" id="UP000019473"/>
    </source>
</evidence>
<evidence type="ECO:0000256" key="2">
    <source>
        <dbReference type="SAM" id="Phobius"/>
    </source>
</evidence>
<dbReference type="GeneID" id="19177833"/>
<keyword evidence="2" id="KW-0472">Membrane</keyword>
<dbReference type="OrthoDB" id="3353407at2759"/>
<keyword evidence="2" id="KW-1133">Transmembrane helix</keyword>
<keyword evidence="4" id="KW-1185">Reference proteome</keyword>
<dbReference type="PANTHER" id="PTHR36205">
    <property type="entry name" value="CHROMOSOME 19, WHOLE GENOME SHOTGUN SEQUENCE"/>
    <property type="match status" value="1"/>
</dbReference>
<dbReference type="AlphaFoldDB" id="W9WWY4"/>
<dbReference type="InterPro" id="IPR021822">
    <property type="entry name" value="DUF3405"/>
</dbReference>
<reference evidence="3 4" key="1">
    <citation type="submission" date="2013-03" db="EMBL/GenBank/DDBJ databases">
        <title>The Genome Sequence of Cladophialophora yegresii CBS 114405.</title>
        <authorList>
            <consortium name="The Broad Institute Genomics Platform"/>
            <person name="Cuomo C."/>
            <person name="de Hoog S."/>
            <person name="Gorbushina A."/>
            <person name="Walker B."/>
            <person name="Young S.K."/>
            <person name="Zeng Q."/>
            <person name="Gargeya S."/>
            <person name="Fitzgerald M."/>
            <person name="Haas B."/>
            <person name="Abouelleil A."/>
            <person name="Allen A.W."/>
            <person name="Alvarado L."/>
            <person name="Arachchi H.M."/>
            <person name="Berlin A.M."/>
            <person name="Chapman S.B."/>
            <person name="Gainer-Dewar J."/>
            <person name="Goldberg J."/>
            <person name="Griggs A."/>
            <person name="Gujja S."/>
            <person name="Hansen M."/>
            <person name="Howarth C."/>
            <person name="Imamovic A."/>
            <person name="Ireland A."/>
            <person name="Larimer J."/>
            <person name="McCowan C."/>
            <person name="Murphy C."/>
            <person name="Pearson M."/>
            <person name="Poon T.W."/>
            <person name="Priest M."/>
            <person name="Roberts A."/>
            <person name="Saif S."/>
            <person name="Shea T."/>
            <person name="Sisk P."/>
            <person name="Sykes S."/>
            <person name="Wortman J."/>
            <person name="Nusbaum C."/>
            <person name="Birren B."/>
        </authorList>
    </citation>
    <scope>NUCLEOTIDE SEQUENCE [LARGE SCALE GENOMIC DNA]</scope>
    <source>
        <strain evidence="3 4">CBS 114405</strain>
    </source>
</reference>
<dbReference type="VEuPathDB" id="FungiDB:A1O7_03233"/>
<dbReference type="Proteomes" id="UP000019473">
    <property type="component" value="Unassembled WGS sequence"/>
</dbReference>
<feature type="compositionally biased region" description="Low complexity" evidence="1">
    <location>
        <begin position="294"/>
        <end position="303"/>
    </location>
</feature>
<keyword evidence="2" id="KW-0812">Transmembrane</keyword>
<dbReference type="PANTHER" id="PTHR36205:SF3">
    <property type="entry name" value="MAJOR FACILITATOR SUPERFAMILY TRANSPORTER"/>
    <property type="match status" value="1"/>
</dbReference>
<evidence type="ECO:0000313" key="3">
    <source>
        <dbReference type="EMBL" id="EXJ62794.1"/>
    </source>
</evidence>
<gene>
    <name evidence="3" type="ORF">A1O7_03233</name>
</gene>
<name>W9WWY4_9EURO</name>